<feature type="domain" description="Gfo/Idh/MocA-like oxidoreductase N-terminal" evidence="1">
    <location>
        <begin position="8"/>
        <end position="147"/>
    </location>
</feature>
<evidence type="ECO:0008006" key="5">
    <source>
        <dbReference type="Google" id="ProtNLM"/>
    </source>
</evidence>
<comment type="caution">
    <text evidence="3">The sequence shown here is derived from an EMBL/GenBank/DDBJ whole genome shotgun (WGS) entry which is preliminary data.</text>
</comment>
<dbReference type="Pfam" id="PF08635">
    <property type="entry name" value="ox_reductase_C"/>
    <property type="match status" value="1"/>
</dbReference>
<name>A0AAW1PWF7_9CHLO</name>
<protein>
    <recommendedName>
        <fullName evidence="5">Oxidoreductase</fullName>
    </recommendedName>
</protein>
<dbReference type="EMBL" id="JALJOR010000007">
    <property type="protein sequence ID" value="KAK9814110.1"/>
    <property type="molecule type" value="Genomic_DNA"/>
</dbReference>
<dbReference type="Proteomes" id="UP001489004">
    <property type="component" value="Unassembled WGS sequence"/>
</dbReference>
<feature type="domain" description="Oxidoreductase putative C-terminal" evidence="2">
    <location>
        <begin position="160"/>
        <end position="301"/>
    </location>
</feature>
<evidence type="ECO:0000259" key="2">
    <source>
        <dbReference type="Pfam" id="PF08635"/>
    </source>
</evidence>
<dbReference type="Gene3D" id="3.30.360.10">
    <property type="entry name" value="Dihydrodipicolinate Reductase, domain 2"/>
    <property type="match status" value="1"/>
</dbReference>
<dbReference type="InterPro" id="IPR013944">
    <property type="entry name" value="OxRdtase_put_C"/>
</dbReference>
<evidence type="ECO:0000259" key="1">
    <source>
        <dbReference type="Pfam" id="PF01408"/>
    </source>
</evidence>
<dbReference type="PANTHER" id="PTHR43249">
    <property type="entry name" value="UDP-N-ACETYL-2-AMINO-2-DEOXY-D-GLUCURONATE OXIDASE"/>
    <property type="match status" value="1"/>
</dbReference>
<accession>A0AAW1PWF7</accession>
<dbReference type="InterPro" id="IPR036291">
    <property type="entry name" value="NAD(P)-bd_dom_sf"/>
</dbReference>
<gene>
    <name evidence="3" type="ORF">WJX72_000797</name>
</gene>
<dbReference type="GO" id="GO:0000166">
    <property type="term" value="F:nucleotide binding"/>
    <property type="evidence" value="ECO:0007669"/>
    <property type="project" value="InterPro"/>
</dbReference>
<dbReference type="AlphaFoldDB" id="A0AAW1PWF7"/>
<sequence length="401" mass="44991">MCERTNIVRIGWIGAGGINFGSLEGPWNHAIRLERFEDVVFTAVVDPNTSLAQQRVEDHSKGEFGSKWSKCKVYKDYHDMLADPEGKPDAVVIGIPPWLHGAVRDPALNMEVQLAEAGVHMLIEKPISMQPAEEVEELAQVLDKLGREKRLVIAVGYMLRFNPAIEAVKHILQEEGVQPVTLVGRYSCPYDNIRKPQWWDTQKSGGPIVEQCTHFVDLMRYLSGSEIVKDSIQTKAIGPSMQLSRMPEPPHAEHTILMERRNNRATVSIFDFANGAIGSLTHTLLLHGSNFYTEFELVGDGLSIVVRDPYQNPQVLVRRPMHNEHEEVKLDLDSDMYVKQFEAFLHAIRTGDTSGVRCLYHDAARTYQSAWPFAKVCRAVEAPDKAAASESLLRQSSTSCC</sequence>
<dbReference type="InterPro" id="IPR052515">
    <property type="entry name" value="Gfo/Idh/MocA_Oxidoreductase"/>
</dbReference>
<dbReference type="Pfam" id="PF01408">
    <property type="entry name" value="GFO_IDH_MocA"/>
    <property type="match status" value="1"/>
</dbReference>
<evidence type="ECO:0000313" key="3">
    <source>
        <dbReference type="EMBL" id="KAK9814110.1"/>
    </source>
</evidence>
<evidence type="ECO:0000313" key="4">
    <source>
        <dbReference type="Proteomes" id="UP001489004"/>
    </source>
</evidence>
<reference evidence="3 4" key="1">
    <citation type="journal article" date="2024" name="Nat. Commun.">
        <title>Phylogenomics reveals the evolutionary origins of lichenization in chlorophyte algae.</title>
        <authorList>
            <person name="Puginier C."/>
            <person name="Libourel C."/>
            <person name="Otte J."/>
            <person name="Skaloud P."/>
            <person name="Haon M."/>
            <person name="Grisel S."/>
            <person name="Petersen M."/>
            <person name="Berrin J.G."/>
            <person name="Delaux P.M."/>
            <person name="Dal Grande F."/>
            <person name="Keller J."/>
        </authorList>
    </citation>
    <scope>NUCLEOTIDE SEQUENCE [LARGE SCALE GENOMIC DNA]</scope>
    <source>
        <strain evidence="3 4">SAG 2043</strain>
    </source>
</reference>
<dbReference type="SUPFAM" id="SSF51735">
    <property type="entry name" value="NAD(P)-binding Rossmann-fold domains"/>
    <property type="match status" value="1"/>
</dbReference>
<dbReference type="InterPro" id="IPR000683">
    <property type="entry name" value="Gfo/Idh/MocA-like_OxRdtase_N"/>
</dbReference>
<organism evidence="3 4">
    <name type="scientific">[Myrmecia] bisecta</name>
    <dbReference type="NCBI Taxonomy" id="41462"/>
    <lineage>
        <taxon>Eukaryota</taxon>
        <taxon>Viridiplantae</taxon>
        <taxon>Chlorophyta</taxon>
        <taxon>core chlorophytes</taxon>
        <taxon>Trebouxiophyceae</taxon>
        <taxon>Trebouxiales</taxon>
        <taxon>Trebouxiaceae</taxon>
        <taxon>Myrmecia</taxon>
    </lineage>
</organism>
<dbReference type="SUPFAM" id="SSF55347">
    <property type="entry name" value="Glyceraldehyde-3-phosphate dehydrogenase-like, C-terminal domain"/>
    <property type="match status" value="1"/>
</dbReference>
<dbReference type="Gene3D" id="3.40.50.720">
    <property type="entry name" value="NAD(P)-binding Rossmann-like Domain"/>
    <property type="match status" value="1"/>
</dbReference>
<keyword evidence="4" id="KW-1185">Reference proteome</keyword>
<dbReference type="PANTHER" id="PTHR43249:SF1">
    <property type="entry name" value="D-GLUCOSIDE 3-DEHYDROGENASE"/>
    <property type="match status" value="1"/>
</dbReference>
<proteinExistence type="predicted"/>